<organism evidence="3 4">
    <name type="scientific">Stieleria neptunia</name>
    <dbReference type="NCBI Taxonomy" id="2527979"/>
    <lineage>
        <taxon>Bacteria</taxon>
        <taxon>Pseudomonadati</taxon>
        <taxon>Planctomycetota</taxon>
        <taxon>Planctomycetia</taxon>
        <taxon>Pirellulales</taxon>
        <taxon>Pirellulaceae</taxon>
        <taxon>Stieleria</taxon>
    </lineage>
</organism>
<dbReference type="PANTHER" id="PTHR33542">
    <property type="entry name" value="SIROHYDROCHLORIN FERROCHELATASE, CHLOROPLASTIC"/>
    <property type="match status" value="1"/>
</dbReference>
<dbReference type="CDD" id="cd03414">
    <property type="entry name" value="CbiX_SirB_C"/>
    <property type="match status" value="1"/>
</dbReference>
<dbReference type="CDD" id="cd03416">
    <property type="entry name" value="CbiX_SirB_N"/>
    <property type="match status" value="1"/>
</dbReference>
<evidence type="ECO:0000313" key="4">
    <source>
        <dbReference type="Proteomes" id="UP000319004"/>
    </source>
</evidence>
<dbReference type="Pfam" id="PF01903">
    <property type="entry name" value="CbiX"/>
    <property type="match status" value="2"/>
</dbReference>
<name>A0A518HLL6_9BACT</name>
<keyword evidence="1" id="KW-0479">Metal-binding</keyword>
<evidence type="ECO:0000256" key="1">
    <source>
        <dbReference type="ARBA" id="ARBA00022723"/>
    </source>
</evidence>
<dbReference type="EMBL" id="CP037423">
    <property type="protein sequence ID" value="QDV41710.1"/>
    <property type="molecule type" value="Genomic_DNA"/>
</dbReference>
<reference evidence="3 4" key="1">
    <citation type="submission" date="2019-03" db="EMBL/GenBank/DDBJ databases">
        <title>Deep-cultivation of Planctomycetes and their phenomic and genomic characterization uncovers novel biology.</title>
        <authorList>
            <person name="Wiegand S."/>
            <person name="Jogler M."/>
            <person name="Boedeker C."/>
            <person name="Pinto D."/>
            <person name="Vollmers J."/>
            <person name="Rivas-Marin E."/>
            <person name="Kohn T."/>
            <person name="Peeters S.H."/>
            <person name="Heuer A."/>
            <person name="Rast P."/>
            <person name="Oberbeckmann S."/>
            <person name="Bunk B."/>
            <person name="Jeske O."/>
            <person name="Meyerdierks A."/>
            <person name="Storesund J.E."/>
            <person name="Kallscheuer N."/>
            <person name="Luecker S."/>
            <person name="Lage O.M."/>
            <person name="Pohl T."/>
            <person name="Merkel B.J."/>
            <person name="Hornburger P."/>
            <person name="Mueller R.-W."/>
            <person name="Bruemmer F."/>
            <person name="Labrenz M."/>
            <person name="Spormann A.M."/>
            <person name="Op den Camp H."/>
            <person name="Overmann J."/>
            <person name="Amann R."/>
            <person name="Jetten M.S.M."/>
            <person name="Mascher T."/>
            <person name="Medema M.H."/>
            <person name="Devos D.P."/>
            <person name="Kaster A.-K."/>
            <person name="Ovreas L."/>
            <person name="Rohde M."/>
            <person name="Galperin M.Y."/>
            <person name="Jogler C."/>
        </authorList>
    </citation>
    <scope>NUCLEOTIDE SEQUENCE [LARGE SCALE GENOMIC DNA]</scope>
    <source>
        <strain evidence="3 4">Enr13</strain>
    </source>
</reference>
<dbReference type="InterPro" id="IPR050963">
    <property type="entry name" value="Sirohydro_Cobaltochel/CbiX"/>
</dbReference>
<evidence type="ECO:0000313" key="3">
    <source>
        <dbReference type="EMBL" id="QDV41710.1"/>
    </source>
</evidence>
<dbReference type="KEGG" id="snep:Enr13x_15530"/>
<keyword evidence="4" id="KW-1185">Reference proteome</keyword>
<dbReference type="PANTHER" id="PTHR33542:SF3">
    <property type="entry name" value="SIROHYDROCHLORIN FERROCHELATASE, CHLOROPLASTIC"/>
    <property type="match status" value="1"/>
</dbReference>
<proteinExistence type="predicted"/>
<sequence>MGGKTAATPLRDADLPSDAVLLVGHGTRDPAGTEEFFQLASILAERLAPLPVEGCLLEFQQPTIPAAWRALVRRGAKQIRVAPLLLFAAGHARSDIPDAVAACAAETPGVRYSQSGPLSRAPTIIALLSSRIEQAADREAIQIDESVALLMVGRGSYDPCAKADMRVLGEIVARRCGMPHHAVGFYAMAEPKLPDVLDEVAGRAGIRTVIVQPHLLFQGRLYDAIGNQVAEASTRHPQVRFIVADYLGPTAEVAEALVRRGFAQTPQSVT</sequence>
<protein>
    <submittedName>
        <fullName evidence="3">Sirohydrochlorin cobaltochelatase</fullName>
        <ecNumber evidence="3">4.99.1.3</ecNumber>
    </submittedName>
</protein>
<dbReference type="EC" id="4.99.1.3" evidence="3"/>
<dbReference type="Gene3D" id="3.40.50.1400">
    <property type="match status" value="2"/>
</dbReference>
<dbReference type="Proteomes" id="UP000319004">
    <property type="component" value="Chromosome"/>
</dbReference>
<dbReference type="AlphaFoldDB" id="A0A518HLL6"/>
<dbReference type="InterPro" id="IPR002762">
    <property type="entry name" value="CbiX-like"/>
</dbReference>
<accession>A0A518HLL6</accession>
<gene>
    <name evidence="3" type="primary">cbiX</name>
    <name evidence="3" type="ORF">Enr13x_15530</name>
</gene>
<dbReference type="GO" id="GO:0016852">
    <property type="term" value="F:sirohydrochlorin cobaltochelatase activity"/>
    <property type="evidence" value="ECO:0007669"/>
    <property type="project" value="UniProtKB-EC"/>
</dbReference>
<evidence type="ECO:0000256" key="2">
    <source>
        <dbReference type="ARBA" id="ARBA00023239"/>
    </source>
</evidence>
<keyword evidence="2 3" id="KW-0456">Lyase</keyword>
<dbReference type="RefSeq" id="WP_231744144.1">
    <property type="nucleotide sequence ID" value="NZ_CP037423.1"/>
</dbReference>
<dbReference type="SUPFAM" id="SSF53800">
    <property type="entry name" value="Chelatase"/>
    <property type="match status" value="1"/>
</dbReference>
<dbReference type="GO" id="GO:0046872">
    <property type="term" value="F:metal ion binding"/>
    <property type="evidence" value="ECO:0007669"/>
    <property type="project" value="UniProtKB-KW"/>
</dbReference>